<dbReference type="RefSeq" id="WP_137262171.1">
    <property type="nucleotide sequence ID" value="NZ_SZQL01000009.1"/>
</dbReference>
<protein>
    <submittedName>
        <fullName evidence="1">Uncharacterized protein</fullName>
    </submittedName>
</protein>
<reference evidence="1 2" key="1">
    <citation type="submission" date="2019-05" db="EMBL/GenBank/DDBJ databases">
        <title>Panacibacter sp. strain 17mud1-8 Genome sequencing and assembly.</title>
        <authorList>
            <person name="Chhetri G."/>
        </authorList>
    </citation>
    <scope>NUCLEOTIDE SEQUENCE [LARGE SCALE GENOMIC DNA]</scope>
    <source>
        <strain evidence="1 2">17mud1-8</strain>
    </source>
</reference>
<comment type="caution">
    <text evidence="1">The sequence shown here is derived from an EMBL/GenBank/DDBJ whole genome shotgun (WGS) entry which is preliminary data.</text>
</comment>
<accession>A0A4U3L3E7</accession>
<name>A0A4U3L3E7_9BACT</name>
<evidence type="ECO:0000313" key="1">
    <source>
        <dbReference type="EMBL" id="TKK68067.1"/>
    </source>
</evidence>
<organism evidence="1 2">
    <name type="scientific">Ilyomonas limi</name>
    <dbReference type="NCBI Taxonomy" id="2575867"/>
    <lineage>
        <taxon>Bacteria</taxon>
        <taxon>Pseudomonadati</taxon>
        <taxon>Bacteroidota</taxon>
        <taxon>Chitinophagia</taxon>
        <taxon>Chitinophagales</taxon>
        <taxon>Chitinophagaceae</taxon>
        <taxon>Ilyomonas</taxon>
    </lineage>
</organism>
<proteinExistence type="predicted"/>
<keyword evidence="2" id="KW-1185">Reference proteome</keyword>
<dbReference type="EMBL" id="SZQL01000009">
    <property type="protein sequence ID" value="TKK68067.1"/>
    <property type="molecule type" value="Genomic_DNA"/>
</dbReference>
<dbReference type="Proteomes" id="UP000305848">
    <property type="component" value="Unassembled WGS sequence"/>
</dbReference>
<dbReference type="AlphaFoldDB" id="A0A4U3L3E7"/>
<evidence type="ECO:0000313" key="2">
    <source>
        <dbReference type="Proteomes" id="UP000305848"/>
    </source>
</evidence>
<dbReference type="OrthoDB" id="1492420at2"/>
<sequence>MYISNRYFLYFAFMLYTNELIEELLGCPKKVTNSPKDSGVGRGSSKIKFMLESIDGKYSFSGFISKNLTFQLNFSTGLVYQPKDERGTIVLLRVNGPHGPNENIPHHEGPHVHLATAERINAGLKPEGKIETGVPYATIEDAIQYFVKRINVIITDRQKHFPPPNNQIDINFEAGGNV</sequence>
<gene>
    <name evidence="1" type="ORF">FC093_12710</name>
</gene>